<dbReference type="InterPro" id="IPR045747">
    <property type="entry name" value="CRISPR-assoc_prot_Cas6_N_sf"/>
</dbReference>
<organism evidence="2 3">
    <name type="scientific">Ornatilinea apprima</name>
    <dbReference type="NCBI Taxonomy" id="1134406"/>
    <lineage>
        <taxon>Bacteria</taxon>
        <taxon>Bacillati</taxon>
        <taxon>Chloroflexota</taxon>
        <taxon>Anaerolineae</taxon>
        <taxon>Anaerolineales</taxon>
        <taxon>Anaerolineaceae</taxon>
        <taxon>Ornatilinea</taxon>
    </lineage>
</organism>
<dbReference type="EMBL" id="LGCL01000028">
    <property type="protein sequence ID" value="KPL75307.1"/>
    <property type="molecule type" value="Genomic_DNA"/>
</dbReference>
<dbReference type="CDD" id="cd21141">
    <property type="entry name" value="Cas6_III-like"/>
    <property type="match status" value="1"/>
</dbReference>
<keyword evidence="3" id="KW-1185">Reference proteome</keyword>
<feature type="domain" description="CRISPR-associated protein Cas6 C-terminal" evidence="1">
    <location>
        <begin position="164"/>
        <end position="277"/>
    </location>
</feature>
<evidence type="ECO:0000313" key="3">
    <source>
        <dbReference type="Proteomes" id="UP000050417"/>
    </source>
</evidence>
<evidence type="ECO:0000259" key="1">
    <source>
        <dbReference type="Pfam" id="PF10040"/>
    </source>
</evidence>
<dbReference type="STRING" id="1134406.ADN00_13020"/>
<protein>
    <recommendedName>
        <fullName evidence="1">CRISPR-associated protein Cas6 C-terminal domain-containing protein</fullName>
    </recommendedName>
</protein>
<accession>A0A0P6XIH9</accession>
<dbReference type="Proteomes" id="UP000050417">
    <property type="component" value="Unassembled WGS sequence"/>
</dbReference>
<dbReference type="Gene3D" id="3.30.70.1890">
    <property type="match status" value="1"/>
</dbReference>
<dbReference type="Gene3D" id="3.30.70.1900">
    <property type="match status" value="1"/>
</dbReference>
<dbReference type="OrthoDB" id="425607at2"/>
<sequence length="285" mass="32401">MKDHPLPFPEKQESLLASVVIHLESLNAGSLLPETGRKVHGFWHEHWKRICPPAAESLHPNNGKAEFTLSPIFGLPQPENDVIRLSPGMPAWFRVTTLRPTLTEALFNEHNGWLITLPAELDFGPIRWKPSFQPFSKIDAAWSWLCSYEAMRRAAQPSVSWKISLSTPTSFSGRYVDFTFPLPELLVKSWLERWNHFAPPALGLPEELIDAAREHLRVTEYHLSTCPGERQTIGCRGSLVIQAYHLPPEARTQLDLLFLYAYYCGSGHRTAQGMGQTRLLRRWSG</sequence>
<evidence type="ECO:0000313" key="2">
    <source>
        <dbReference type="EMBL" id="KPL75307.1"/>
    </source>
</evidence>
<dbReference type="RefSeq" id="WP_075063457.1">
    <property type="nucleotide sequence ID" value="NZ_LGCL01000028.1"/>
</dbReference>
<name>A0A0P6XIH9_9CHLR</name>
<proteinExistence type="predicted"/>
<gene>
    <name evidence="2" type="ORF">ADN00_13020</name>
</gene>
<dbReference type="InterPro" id="IPR019267">
    <property type="entry name" value="CRISPR-assoc_Cas6_C"/>
</dbReference>
<dbReference type="AlphaFoldDB" id="A0A0P6XIH9"/>
<comment type="caution">
    <text evidence="2">The sequence shown here is derived from an EMBL/GenBank/DDBJ whole genome shotgun (WGS) entry which is preliminary data.</text>
</comment>
<dbReference type="Pfam" id="PF10040">
    <property type="entry name" value="CRISPR_Cas6"/>
    <property type="match status" value="1"/>
</dbReference>
<reference evidence="2 3" key="1">
    <citation type="submission" date="2015-07" db="EMBL/GenBank/DDBJ databases">
        <title>Genome sequence of Ornatilinea apprima DSM 23815.</title>
        <authorList>
            <person name="Hemp J."/>
            <person name="Ward L.M."/>
            <person name="Pace L.A."/>
            <person name="Fischer W.W."/>
        </authorList>
    </citation>
    <scope>NUCLEOTIDE SEQUENCE [LARGE SCALE GENOMIC DNA]</scope>
    <source>
        <strain evidence="2 3">P3M-1</strain>
    </source>
</reference>